<dbReference type="FunFam" id="3.30.1360.40:FF:000001">
    <property type="entry name" value="Ribosome-recycling factor"/>
    <property type="match status" value="1"/>
</dbReference>
<dbReference type="AlphaFoldDB" id="A0A9P6X4J9"/>
<reference evidence="6" key="1">
    <citation type="journal article" date="2020" name="Microb. Genom.">
        <title>Genetic diversity of clinical and environmental Mucorales isolates obtained from an investigation of mucormycosis cases among solid organ transplant recipients.</title>
        <authorList>
            <person name="Nguyen M.H."/>
            <person name="Kaul D."/>
            <person name="Muto C."/>
            <person name="Cheng S.J."/>
            <person name="Richter R.A."/>
            <person name="Bruno V.M."/>
            <person name="Liu G."/>
            <person name="Beyhan S."/>
            <person name="Sundermann A.J."/>
            <person name="Mounaud S."/>
            <person name="Pasculle A.W."/>
            <person name="Nierman W.C."/>
            <person name="Driscoll E."/>
            <person name="Cumbie R."/>
            <person name="Clancy C.J."/>
            <person name="Dupont C.L."/>
        </authorList>
    </citation>
    <scope>NUCLEOTIDE SEQUENCE</scope>
    <source>
        <strain evidence="6">GL11</strain>
    </source>
</reference>
<dbReference type="InterPro" id="IPR023584">
    <property type="entry name" value="Ribosome_recyc_fac_dom"/>
</dbReference>
<comment type="function">
    <text evidence="3">Necessary for protein synthesis in mitochondria. Functions as a ribosome recycling factor in mitochondria.</text>
</comment>
<dbReference type="GO" id="GO:0043023">
    <property type="term" value="F:ribosomal large subunit binding"/>
    <property type="evidence" value="ECO:0007669"/>
    <property type="project" value="TreeGrafter"/>
</dbReference>
<comment type="similarity">
    <text evidence="1">Belongs to the RRF family.</text>
</comment>
<keyword evidence="7" id="KW-1185">Reference proteome</keyword>
<feature type="coiled-coil region" evidence="4">
    <location>
        <begin position="210"/>
        <end position="237"/>
    </location>
</feature>
<protein>
    <recommendedName>
        <fullName evidence="5">Ribosome recycling factor domain-containing protein</fullName>
    </recommendedName>
</protein>
<evidence type="ECO:0000256" key="1">
    <source>
        <dbReference type="ARBA" id="ARBA00005912"/>
    </source>
</evidence>
<evidence type="ECO:0000313" key="7">
    <source>
        <dbReference type="Proteomes" id="UP000716291"/>
    </source>
</evidence>
<proteinExistence type="inferred from homology"/>
<comment type="caution">
    <text evidence="6">The sequence shown here is derived from an EMBL/GenBank/DDBJ whole genome shotgun (WGS) entry which is preliminary data.</text>
</comment>
<dbReference type="InterPro" id="IPR036191">
    <property type="entry name" value="RRF_sf"/>
</dbReference>
<evidence type="ECO:0000256" key="2">
    <source>
        <dbReference type="ARBA" id="ARBA00022917"/>
    </source>
</evidence>
<evidence type="ECO:0000256" key="3">
    <source>
        <dbReference type="ARBA" id="ARBA00024909"/>
    </source>
</evidence>
<feature type="domain" description="Ribosome recycling factor" evidence="5">
    <location>
        <begin position="86"/>
        <end position="246"/>
    </location>
</feature>
<gene>
    <name evidence="6" type="ORF">G6F64_008576</name>
</gene>
<accession>A0A9P6X4J9</accession>
<dbReference type="Proteomes" id="UP000716291">
    <property type="component" value="Unassembled WGS sequence"/>
</dbReference>
<dbReference type="EMBL" id="JAANQT010001429">
    <property type="protein sequence ID" value="KAG1305195.1"/>
    <property type="molecule type" value="Genomic_DNA"/>
</dbReference>
<name>A0A9P6X4J9_RHIOR</name>
<evidence type="ECO:0000259" key="5">
    <source>
        <dbReference type="Pfam" id="PF01765"/>
    </source>
</evidence>
<organism evidence="6 7">
    <name type="scientific">Rhizopus oryzae</name>
    <name type="common">Mucormycosis agent</name>
    <name type="synonym">Rhizopus arrhizus var. delemar</name>
    <dbReference type="NCBI Taxonomy" id="64495"/>
    <lineage>
        <taxon>Eukaryota</taxon>
        <taxon>Fungi</taxon>
        <taxon>Fungi incertae sedis</taxon>
        <taxon>Mucoromycota</taxon>
        <taxon>Mucoromycotina</taxon>
        <taxon>Mucoromycetes</taxon>
        <taxon>Mucorales</taxon>
        <taxon>Mucorineae</taxon>
        <taxon>Rhizopodaceae</taxon>
        <taxon>Rhizopus</taxon>
    </lineage>
</organism>
<keyword evidence="4" id="KW-0175">Coiled coil</keyword>
<dbReference type="Gene3D" id="3.30.1360.40">
    <property type="match status" value="1"/>
</dbReference>
<sequence length="248" mass="28142">MSFRILSRVIASRTVQSTVSLTAVKARTTAIPALMFPVLQPVRTYAKKNKDSNKKSRHIEQEETVVEPLFDQDKFQGRYEQCIQSLKEHLSNIRVGRAAPSLLDSVKVRIENASYPLKDLAQVTVRDPQTLMVISHDEDYVSSIDKAIRDAGLNLNPMIESKGIRVPIPKTTKETRDKMAKLVNTTGEQSKTKIRSIRQDAMKLLKEDKKHQSADDIKKLEKSVQNMTDKFNKAIDDLLKAKVKEIQL</sequence>
<dbReference type="InterPro" id="IPR002661">
    <property type="entry name" value="Ribosome_recyc_fac"/>
</dbReference>
<evidence type="ECO:0000313" key="6">
    <source>
        <dbReference type="EMBL" id="KAG1305195.1"/>
    </source>
</evidence>
<keyword evidence="2" id="KW-0648">Protein biosynthesis</keyword>
<dbReference type="PANTHER" id="PTHR20982">
    <property type="entry name" value="RIBOSOME RECYCLING FACTOR"/>
    <property type="match status" value="1"/>
</dbReference>
<dbReference type="Gene3D" id="1.10.132.20">
    <property type="entry name" value="Ribosome-recycling factor"/>
    <property type="match status" value="1"/>
</dbReference>
<evidence type="ECO:0000256" key="4">
    <source>
        <dbReference type="SAM" id="Coils"/>
    </source>
</evidence>
<dbReference type="SUPFAM" id="SSF55194">
    <property type="entry name" value="Ribosome recycling factor, RRF"/>
    <property type="match status" value="1"/>
</dbReference>
<dbReference type="GO" id="GO:0006412">
    <property type="term" value="P:translation"/>
    <property type="evidence" value="ECO:0007669"/>
    <property type="project" value="UniProtKB-KW"/>
</dbReference>
<dbReference type="GO" id="GO:0005739">
    <property type="term" value="C:mitochondrion"/>
    <property type="evidence" value="ECO:0007669"/>
    <property type="project" value="TreeGrafter"/>
</dbReference>
<dbReference type="PANTHER" id="PTHR20982:SF3">
    <property type="entry name" value="MITOCHONDRIAL RIBOSOME RECYCLING FACTOR PSEUDO 1"/>
    <property type="match status" value="1"/>
</dbReference>
<dbReference type="Pfam" id="PF01765">
    <property type="entry name" value="RRF"/>
    <property type="match status" value="1"/>
</dbReference>